<gene>
    <name evidence="1" type="ORF">GBK04_04705</name>
</gene>
<dbReference type="Proteomes" id="UP000479293">
    <property type="component" value="Unassembled WGS sequence"/>
</dbReference>
<name>A0A7C9FNX1_9BACT</name>
<evidence type="ECO:0000313" key="2">
    <source>
        <dbReference type="Proteomes" id="UP000479293"/>
    </source>
</evidence>
<dbReference type="AlphaFoldDB" id="A0A7C9FNX1"/>
<evidence type="ECO:0000313" key="1">
    <source>
        <dbReference type="EMBL" id="MPR32669.1"/>
    </source>
</evidence>
<protein>
    <submittedName>
        <fullName evidence="1">Uncharacterized protein</fullName>
    </submittedName>
</protein>
<comment type="caution">
    <text evidence="1">The sequence shown here is derived from an EMBL/GenBank/DDBJ whole genome shotgun (WGS) entry which is preliminary data.</text>
</comment>
<accession>A0A7C9FNX1</accession>
<sequence length="200" mass="23403">MQNDKKQPESTTLVRFGNKKIIPDLLREEILLALSYYPELLHTHIEFVILSPSIKKSIMQAQPLISTLFRTRAERGYVIKISRYFQGDSHLLPIETIPQNILIGWVGHELGHIMDYLDRSVWSMARYGLGYLFSRRYLMQAERTADLHAISHGLGEKIIATKNFILDHAHLPERYKEKIRRLYVSPEETVLLVEEYEKKL</sequence>
<organism evidence="1 2">
    <name type="scientific">Salmonirosea aquatica</name>
    <dbReference type="NCBI Taxonomy" id="2654236"/>
    <lineage>
        <taxon>Bacteria</taxon>
        <taxon>Pseudomonadati</taxon>
        <taxon>Bacteroidota</taxon>
        <taxon>Cytophagia</taxon>
        <taxon>Cytophagales</taxon>
        <taxon>Spirosomataceae</taxon>
        <taxon>Salmonirosea</taxon>
    </lineage>
</organism>
<proteinExistence type="predicted"/>
<dbReference type="RefSeq" id="WP_152757301.1">
    <property type="nucleotide sequence ID" value="NZ_WHLY01000002.1"/>
</dbReference>
<dbReference type="EMBL" id="WHLY01000002">
    <property type="protein sequence ID" value="MPR32669.1"/>
    <property type="molecule type" value="Genomic_DNA"/>
</dbReference>
<keyword evidence="2" id="KW-1185">Reference proteome</keyword>
<reference evidence="1 2" key="1">
    <citation type="submission" date="2019-10" db="EMBL/GenBank/DDBJ databases">
        <title>Draft Genome Sequence of Cytophagaceae sp. SJW1-29.</title>
        <authorList>
            <person name="Choi A."/>
        </authorList>
    </citation>
    <scope>NUCLEOTIDE SEQUENCE [LARGE SCALE GENOMIC DNA]</scope>
    <source>
        <strain evidence="1 2">SJW1-29</strain>
    </source>
</reference>